<evidence type="ECO:0000259" key="2">
    <source>
        <dbReference type="Pfam" id="PF07885"/>
    </source>
</evidence>
<gene>
    <name evidence="3" type="ORF">GCM10007977_068050</name>
</gene>
<protein>
    <recommendedName>
        <fullName evidence="2">Potassium channel domain-containing protein</fullName>
    </recommendedName>
</protein>
<feature type="domain" description="Potassium channel" evidence="2">
    <location>
        <begin position="75"/>
        <end position="151"/>
    </location>
</feature>
<accession>A0A917X2I7</accession>
<comment type="caution">
    <text evidence="3">The sequence shown here is derived from an EMBL/GenBank/DDBJ whole genome shotgun (WGS) entry which is preliminary data.</text>
</comment>
<reference evidence="3" key="2">
    <citation type="submission" date="2020-09" db="EMBL/GenBank/DDBJ databases">
        <authorList>
            <person name="Sun Q."/>
            <person name="Ohkuma M."/>
        </authorList>
    </citation>
    <scope>NUCLEOTIDE SEQUENCE</scope>
    <source>
        <strain evidence="3">JCM 19831</strain>
    </source>
</reference>
<dbReference type="Pfam" id="PF07885">
    <property type="entry name" value="Ion_trans_2"/>
    <property type="match status" value="1"/>
</dbReference>
<keyword evidence="1" id="KW-0812">Transmembrane</keyword>
<name>A0A917X2I7_9ACTN</name>
<feature type="transmembrane region" description="Helical" evidence="1">
    <location>
        <begin position="71"/>
        <end position="89"/>
    </location>
</feature>
<reference evidence="3" key="1">
    <citation type="journal article" date="2014" name="Int. J. Syst. Evol. Microbiol.">
        <title>Complete genome sequence of Corynebacterium casei LMG S-19264T (=DSM 44701T), isolated from a smear-ripened cheese.</title>
        <authorList>
            <consortium name="US DOE Joint Genome Institute (JGI-PGF)"/>
            <person name="Walter F."/>
            <person name="Albersmeier A."/>
            <person name="Kalinowski J."/>
            <person name="Ruckert C."/>
        </authorList>
    </citation>
    <scope>NUCLEOTIDE SEQUENCE</scope>
    <source>
        <strain evidence="3">JCM 19831</strain>
    </source>
</reference>
<dbReference type="Gene3D" id="1.10.287.70">
    <property type="match status" value="1"/>
</dbReference>
<keyword evidence="1" id="KW-1133">Transmembrane helix</keyword>
<evidence type="ECO:0000313" key="4">
    <source>
        <dbReference type="Proteomes" id="UP000642070"/>
    </source>
</evidence>
<dbReference type="AlphaFoldDB" id="A0A917X2I7"/>
<dbReference type="InterPro" id="IPR013099">
    <property type="entry name" value="K_chnl_dom"/>
</dbReference>
<dbReference type="SUPFAM" id="SSF81324">
    <property type="entry name" value="Voltage-gated potassium channels"/>
    <property type="match status" value="1"/>
</dbReference>
<organism evidence="3 4">
    <name type="scientific">Dactylosporangium sucinum</name>
    <dbReference type="NCBI Taxonomy" id="1424081"/>
    <lineage>
        <taxon>Bacteria</taxon>
        <taxon>Bacillati</taxon>
        <taxon>Actinomycetota</taxon>
        <taxon>Actinomycetes</taxon>
        <taxon>Micromonosporales</taxon>
        <taxon>Micromonosporaceae</taxon>
        <taxon>Dactylosporangium</taxon>
    </lineage>
</organism>
<feature type="transmembrane region" description="Helical" evidence="1">
    <location>
        <begin position="33"/>
        <end position="51"/>
    </location>
</feature>
<evidence type="ECO:0000256" key="1">
    <source>
        <dbReference type="SAM" id="Phobius"/>
    </source>
</evidence>
<dbReference type="EMBL" id="BMPI01000039">
    <property type="protein sequence ID" value="GGM56688.1"/>
    <property type="molecule type" value="Genomic_DNA"/>
</dbReference>
<feature type="transmembrane region" description="Helical" evidence="1">
    <location>
        <begin position="9"/>
        <end position="27"/>
    </location>
</feature>
<dbReference type="RefSeq" id="WP_190254104.1">
    <property type="nucleotide sequence ID" value="NZ_BMPI01000039.1"/>
</dbReference>
<proteinExistence type="predicted"/>
<evidence type="ECO:0000313" key="3">
    <source>
        <dbReference type="EMBL" id="GGM56688.1"/>
    </source>
</evidence>
<keyword evidence="1" id="KW-0472">Membrane</keyword>
<dbReference type="Proteomes" id="UP000642070">
    <property type="component" value="Unassembled WGS sequence"/>
</dbReference>
<sequence>MGRVARRGLVVLVVATLVYYLVPLTTIRAADEWIRGAVTLIGVAVLCVLFARQLRRQVRAGSRDDVRVESLVLLMVLAVFGFSLAYFVVSADPRQFVGLETRTDALYFTLSTLATVGYGDVHAAGQAARVLVICQIVFNLLFIGTAVTVVSASVRGRLRDEHRA</sequence>
<feature type="transmembrane region" description="Helical" evidence="1">
    <location>
        <begin position="130"/>
        <end position="154"/>
    </location>
</feature>
<keyword evidence="4" id="KW-1185">Reference proteome</keyword>